<feature type="non-terminal residue" evidence="1">
    <location>
        <position position="27"/>
    </location>
</feature>
<gene>
    <name evidence="1" type="ORF">METZ01_LOCUS282314</name>
</gene>
<accession>A0A382KYC5</accession>
<proteinExistence type="predicted"/>
<reference evidence="1" key="1">
    <citation type="submission" date="2018-05" db="EMBL/GenBank/DDBJ databases">
        <authorList>
            <person name="Lanie J.A."/>
            <person name="Ng W.-L."/>
            <person name="Kazmierczak K.M."/>
            <person name="Andrzejewski T.M."/>
            <person name="Davidsen T.M."/>
            <person name="Wayne K.J."/>
            <person name="Tettelin H."/>
            <person name="Glass J.I."/>
            <person name="Rusch D."/>
            <person name="Podicherti R."/>
            <person name="Tsui H.-C.T."/>
            <person name="Winkler M.E."/>
        </authorList>
    </citation>
    <scope>NUCLEOTIDE SEQUENCE</scope>
</reference>
<organism evidence="1">
    <name type="scientific">marine metagenome</name>
    <dbReference type="NCBI Taxonomy" id="408172"/>
    <lineage>
        <taxon>unclassified sequences</taxon>
        <taxon>metagenomes</taxon>
        <taxon>ecological metagenomes</taxon>
    </lineage>
</organism>
<protein>
    <submittedName>
        <fullName evidence="1">Uncharacterized protein</fullName>
    </submittedName>
</protein>
<name>A0A382KYC5_9ZZZZ</name>
<sequence length="27" mass="3192">MAIYTKIFKSEVKSIERKFNLGKIISF</sequence>
<dbReference type="AlphaFoldDB" id="A0A382KYC5"/>
<dbReference type="EMBL" id="UINC01083601">
    <property type="protein sequence ID" value="SVC29460.1"/>
    <property type="molecule type" value="Genomic_DNA"/>
</dbReference>
<evidence type="ECO:0000313" key="1">
    <source>
        <dbReference type="EMBL" id="SVC29460.1"/>
    </source>
</evidence>
<feature type="non-terminal residue" evidence="1">
    <location>
        <position position="1"/>
    </location>
</feature>